<organism evidence="1">
    <name type="scientific">uncultured marine crenarchaeote HF4000_APKG10I20</name>
    <dbReference type="NCBI Taxonomy" id="455612"/>
    <lineage>
        <taxon>Archaea</taxon>
        <taxon>Nitrososphaerota</taxon>
        <taxon>Nitrososphaeria</taxon>
        <taxon>Nitrosopumilales</taxon>
        <taxon>environmental samples</taxon>
    </lineage>
</organism>
<dbReference type="AlphaFoldDB" id="B3TCC7"/>
<accession>B3TCC7</accession>
<protein>
    <submittedName>
        <fullName evidence="1">Uncharacterized protein</fullName>
    </submittedName>
</protein>
<name>B3TCC7_9ARCH</name>
<dbReference type="EMBL" id="EU016670">
    <property type="protein sequence ID" value="ABZ10242.1"/>
    <property type="molecule type" value="Genomic_DNA"/>
</dbReference>
<evidence type="ECO:0000313" key="1">
    <source>
        <dbReference type="EMBL" id="ABZ10242.1"/>
    </source>
</evidence>
<proteinExistence type="predicted"/>
<sequence>MIENRSETKRNVNIRLVWQPMRYFVPVFPSQTWSDTEDLGNQVLSLSGRFLEKTQFIDFFLSLRTFY</sequence>
<gene>
    <name evidence="1" type="ORF">ALOHA_HF4000APKG10I20ctg7g23</name>
</gene>
<reference evidence="1" key="1">
    <citation type="journal article" date="2008" name="ISME J.">
        <title>Genomic patterns of recombination, clonal divergence and environment in marine microbial populations.</title>
        <authorList>
            <person name="Konstantinidis K.T."/>
            <person name="Delong E.F."/>
        </authorList>
    </citation>
    <scope>NUCLEOTIDE SEQUENCE</scope>
</reference>